<evidence type="ECO:0000256" key="4">
    <source>
        <dbReference type="ARBA" id="ARBA00022764"/>
    </source>
</evidence>
<sequence length="327" mass="36358">MKQWISRFWVTGLLAGFCLFGFTATAFGGDSAWSIIMATHQQAKVLSYSGVMITQSGEYTQSSKLLHFASPNGDEDELLEKLDGQPSRWIRHNDVIQCILPQQKLILSERRQNSTAFPQVFSGPDDTYAPEKVYEIKQLPVQRVAGRSALVFRLIPKDAYRHEYRLYIDKVTNLLLRSELYSSDGHLLEQVGFTEISFDPDPAKRPSLYSAKPGWKMADTQVSTADAQGLPYSLPDDIQGFKKTGVFSRVRGKGQSVDQTVYSDGLSTLSVFVQRAKAGQSMPNVPMAHGAVVSRSQTVGNYLVTALGEVPLVTLNQVLKSVQWKSQ</sequence>
<keyword evidence="4" id="KW-0574">Periplasm</keyword>
<evidence type="ECO:0000256" key="1">
    <source>
        <dbReference type="ARBA" id="ARBA00004418"/>
    </source>
</evidence>
<comment type="caution">
    <text evidence="7">The sequence shown here is derived from an EMBL/GenBank/DDBJ whole genome shotgun (WGS) entry which is preliminary data.</text>
</comment>
<dbReference type="EMBL" id="BSOJ01000009">
    <property type="protein sequence ID" value="GLR25905.1"/>
    <property type="molecule type" value="Genomic_DNA"/>
</dbReference>
<feature type="domain" description="MucB/RseB N-terminal" evidence="5">
    <location>
        <begin position="36"/>
        <end position="203"/>
    </location>
</feature>
<feature type="domain" description="MucB/RseB C-terminal" evidence="6">
    <location>
        <begin position="232"/>
        <end position="323"/>
    </location>
</feature>
<evidence type="ECO:0000313" key="7">
    <source>
        <dbReference type="EMBL" id="GLR25905.1"/>
    </source>
</evidence>
<dbReference type="Pfam" id="PF17188">
    <property type="entry name" value="MucB_RseB_C"/>
    <property type="match status" value="1"/>
</dbReference>
<dbReference type="InterPro" id="IPR033436">
    <property type="entry name" value="MucB/RseB_C"/>
</dbReference>
<dbReference type="InterPro" id="IPR033434">
    <property type="entry name" value="MucB/RseB_N"/>
</dbReference>
<dbReference type="Pfam" id="PF03888">
    <property type="entry name" value="MucB_RseB"/>
    <property type="match status" value="1"/>
</dbReference>
<dbReference type="CDD" id="cd16327">
    <property type="entry name" value="RseB"/>
    <property type="match status" value="1"/>
</dbReference>
<comment type="similarity">
    <text evidence="2">Belongs to the RseB family.</text>
</comment>
<accession>A0ABQ5YRA9</accession>
<reference evidence="8" key="1">
    <citation type="journal article" date="2019" name="Int. J. Syst. Evol. Microbiol.">
        <title>The Global Catalogue of Microorganisms (GCM) 10K type strain sequencing project: providing services to taxonomists for standard genome sequencing and annotation.</title>
        <authorList>
            <consortium name="The Broad Institute Genomics Platform"/>
            <consortium name="The Broad Institute Genome Sequencing Center for Infectious Disease"/>
            <person name="Wu L."/>
            <person name="Ma J."/>
        </authorList>
    </citation>
    <scope>NUCLEOTIDE SEQUENCE [LARGE SCALE GENOMIC DNA]</scope>
    <source>
        <strain evidence="8">NBRC 105857</strain>
    </source>
</reference>
<proteinExistence type="inferred from homology"/>
<dbReference type="Gene3D" id="3.30.200.100">
    <property type="entry name" value="MucB/RseB, C-terminal domain"/>
    <property type="match status" value="1"/>
</dbReference>
<evidence type="ECO:0000259" key="6">
    <source>
        <dbReference type="Pfam" id="PF17188"/>
    </source>
</evidence>
<evidence type="ECO:0000256" key="2">
    <source>
        <dbReference type="ARBA" id="ARBA00008150"/>
    </source>
</evidence>
<keyword evidence="3" id="KW-0732">Signal</keyword>
<evidence type="ECO:0000259" key="5">
    <source>
        <dbReference type="Pfam" id="PF03888"/>
    </source>
</evidence>
<dbReference type="PIRSF" id="PIRSF005427">
    <property type="entry name" value="RseB"/>
    <property type="match status" value="1"/>
</dbReference>
<dbReference type="Gene3D" id="2.50.20.10">
    <property type="entry name" value="Lipoprotein localisation LolA/LolB/LppX"/>
    <property type="match status" value="1"/>
</dbReference>
<keyword evidence="8" id="KW-1185">Reference proteome</keyword>
<organism evidence="7 8">
    <name type="scientific">Limnobacter litoralis</name>
    <dbReference type="NCBI Taxonomy" id="481366"/>
    <lineage>
        <taxon>Bacteria</taxon>
        <taxon>Pseudomonadati</taxon>
        <taxon>Pseudomonadota</taxon>
        <taxon>Betaproteobacteria</taxon>
        <taxon>Burkholderiales</taxon>
        <taxon>Burkholderiaceae</taxon>
        <taxon>Limnobacter</taxon>
    </lineage>
</organism>
<dbReference type="InterPro" id="IPR005588">
    <property type="entry name" value="MucB_RseB"/>
</dbReference>
<evidence type="ECO:0000313" key="8">
    <source>
        <dbReference type="Proteomes" id="UP001156664"/>
    </source>
</evidence>
<dbReference type="Proteomes" id="UP001156664">
    <property type="component" value="Unassembled WGS sequence"/>
</dbReference>
<protein>
    <submittedName>
        <fullName evidence="7">Sugar dehydratase</fullName>
    </submittedName>
</protein>
<dbReference type="InterPro" id="IPR038484">
    <property type="entry name" value="MucB/RseB_C_sf"/>
</dbReference>
<dbReference type="PANTHER" id="PTHR38782:SF1">
    <property type="entry name" value="SIGMA-E FACTOR REGULATORY PROTEIN RSEB"/>
    <property type="match status" value="1"/>
</dbReference>
<dbReference type="RefSeq" id="WP_284280344.1">
    <property type="nucleotide sequence ID" value="NZ_BSOJ01000009.1"/>
</dbReference>
<dbReference type="PANTHER" id="PTHR38782">
    <property type="match status" value="1"/>
</dbReference>
<comment type="subcellular location">
    <subcellularLocation>
        <location evidence="1">Periplasm</location>
    </subcellularLocation>
</comment>
<name>A0ABQ5YRA9_9BURK</name>
<evidence type="ECO:0000256" key="3">
    <source>
        <dbReference type="ARBA" id="ARBA00022729"/>
    </source>
</evidence>
<gene>
    <name evidence="7" type="ORF">GCM10007875_09930</name>
</gene>